<protein>
    <submittedName>
        <fullName evidence="1">Uncharacterized protein</fullName>
    </submittedName>
</protein>
<proteinExistence type="predicted"/>
<accession>A0A9X6XQ58</accession>
<comment type="caution">
    <text evidence="1">The sequence shown here is derived from an EMBL/GenBank/DDBJ whole genome shotgun (WGS) entry which is preliminary data.</text>
</comment>
<organism evidence="1 2">
    <name type="scientific">Bacillus thuringiensis</name>
    <dbReference type="NCBI Taxonomy" id="1428"/>
    <lineage>
        <taxon>Bacteria</taxon>
        <taxon>Bacillati</taxon>
        <taxon>Bacillota</taxon>
        <taxon>Bacilli</taxon>
        <taxon>Bacillales</taxon>
        <taxon>Bacillaceae</taxon>
        <taxon>Bacillus</taxon>
        <taxon>Bacillus cereus group</taxon>
    </lineage>
</organism>
<evidence type="ECO:0000313" key="2">
    <source>
        <dbReference type="Proteomes" id="UP000220397"/>
    </source>
</evidence>
<reference evidence="1 2" key="1">
    <citation type="submission" date="2017-09" db="EMBL/GenBank/DDBJ databases">
        <title>Large-scale bioinformatics analysis of Bacillus genomes uncovers conserved roles of natural products in bacterial physiology.</title>
        <authorList>
            <consortium name="Agbiome Team Llc"/>
            <person name="Bleich R.M."/>
            <person name="Kirk G.J."/>
            <person name="Santa Maria K.C."/>
            <person name="Allen S.E."/>
            <person name="Farag S."/>
            <person name="Shank E.A."/>
            <person name="Bowers A."/>
        </authorList>
    </citation>
    <scope>NUCLEOTIDE SEQUENCE [LARGE SCALE GENOMIC DNA]</scope>
    <source>
        <strain evidence="1 2">AFS015413</strain>
    </source>
</reference>
<sequence>MNNLIAFVNTFLNEIFNRYDSNAFYIEADQDQALPYGVFESMSDSTNTNRTREDFIFTVTIYGTFEDMFKLDSISEDIKQGILNGNIKQYCAPFTAAFDYAGRNDVPSQDPFIKVKEVRFKARYYNI</sequence>
<gene>
    <name evidence="1" type="ORF">CN398_00770</name>
</gene>
<dbReference type="EMBL" id="NTUS01000005">
    <property type="protein sequence ID" value="PFB10372.1"/>
    <property type="molecule type" value="Genomic_DNA"/>
</dbReference>
<dbReference type="AlphaFoldDB" id="A0A9X6XQ58"/>
<dbReference type="RefSeq" id="WP_097807802.1">
    <property type="nucleotide sequence ID" value="NZ_NTRM01000027.1"/>
</dbReference>
<evidence type="ECO:0000313" key="1">
    <source>
        <dbReference type="EMBL" id="PFB10372.1"/>
    </source>
</evidence>
<name>A0A9X6XQ58_BACTU</name>
<dbReference type="Proteomes" id="UP000220397">
    <property type="component" value="Unassembled WGS sequence"/>
</dbReference>